<dbReference type="EC" id="3.6.4.6" evidence="11"/>
<dbReference type="SMART" id="SM00382">
    <property type="entry name" value="AAA"/>
    <property type="match status" value="1"/>
</dbReference>
<comment type="cofactor">
    <cofactor evidence="1">
        <name>Zn(2+)</name>
        <dbReference type="ChEBI" id="CHEBI:29105"/>
    </cofactor>
</comment>
<proteinExistence type="inferred from homology"/>
<dbReference type="Gene3D" id="3.40.50.300">
    <property type="entry name" value="P-loop containing nucleotide triphosphate hydrolases"/>
    <property type="match status" value="1"/>
</dbReference>
<comment type="similarity">
    <text evidence="2">In the C-terminal section; belongs to the peptidase M41 family.</text>
</comment>
<keyword evidence="8" id="KW-0547">Nucleotide-binding</keyword>
<name>C0GKF8_DETAL</name>
<evidence type="ECO:0000256" key="6">
    <source>
        <dbReference type="ARBA" id="ARBA00022833"/>
    </source>
</evidence>
<dbReference type="Pfam" id="PF00004">
    <property type="entry name" value="AAA"/>
    <property type="match status" value="1"/>
</dbReference>
<dbReference type="RefSeq" id="WP_008518888.1">
    <property type="nucleotide sequence ID" value="NZ_ACJM01000023.1"/>
</dbReference>
<dbReference type="SUPFAM" id="SSF140990">
    <property type="entry name" value="FtsH protease domain-like"/>
    <property type="match status" value="1"/>
</dbReference>
<evidence type="ECO:0000313" key="11">
    <source>
        <dbReference type="EMBL" id="EEG76201.1"/>
    </source>
</evidence>
<evidence type="ECO:0000256" key="5">
    <source>
        <dbReference type="ARBA" id="ARBA00022801"/>
    </source>
</evidence>
<dbReference type="AlphaFoldDB" id="C0GKF8"/>
<dbReference type="InterPro" id="IPR041569">
    <property type="entry name" value="AAA_lid_3"/>
</dbReference>
<dbReference type="GO" id="GO:0004176">
    <property type="term" value="F:ATP-dependent peptidase activity"/>
    <property type="evidence" value="ECO:0007669"/>
    <property type="project" value="InterPro"/>
</dbReference>
<dbReference type="InterPro" id="IPR003593">
    <property type="entry name" value="AAA+_ATPase"/>
</dbReference>
<dbReference type="Proteomes" id="UP000006443">
    <property type="component" value="Unassembled WGS sequence"/>
</dbReference>
<dbReference type="InterPro" id="IPR037219">
    <property type="entry name" value="Peptidase_M41-like"/>
</dbReference>
<dbReference type="Pfam" id="PF01434">
    <property type="entry name" value="Peptidase_M41"/>
    <property type="match status" value="1"/>
</dbReference>
<evidence type="ECO:0000256" key="7">
    <source>
        <dbReference type="ARBA" id="ARBA00023049"/>
    </source>
</evidence>
<dbReference type="Gene3D" id="1.20.58.760">
    <property type="entry name" value="Peptidase M41"/>
    <property type="match status" value="1"/>
</dbReference>
<dbReference type="OrthoDB" id="9809379at2"/>
<keyword evidence="6" id="KW-0862">Zinc</keyword>
<evidence type="ECO:0000259" key="10">
    <source>
        <dbReference type="SMART" id="SM00382"/>
    </source>
</evidence>
<evidence type="ECO:0000256" key="2">
    <source>
        <dbReference type="ARBA" id="ARBA00010044"/>
    </source>
</evidence>
<keyword evidence="9" id="KW-0472">Membrane</keyword>
<dbReference type="SUPFAM" id="SSF52540">
    <property type="entry name" value="P-loop containing nucleoside triphosphate hydrolases"/>
    <property type="match status" value="1"/>
</dbReference>
<organism evidence="11 12">
    <name type="scientific">Dethiobacter alkaliphilus AHT 1</name>
    <dbReference type="NCBI Taxonomy" id="555088"/>
    <lineage>
        <taxon>Bacteria</taxon>
        <taxon>Bacillati</taxon>
        <taxon>Bacillota</taxon>
        <taxon>Dethiobacteria</taxon>
        <taxon>Dethiobacterales</taxon>
        <taxon>Dethiobacteraceae</taxon>
        <taxon>Dethiobacter</taxon>
    </lineage>
</organism>
<feature type="transmembrane region" description="Helical" evidence="9">
    <location>
        <begin position="12"/>
        <end position="40"/>
    </location>
</feature>
<dbReference type="FunFam" id="3.40.50.300:FF:002568">
    <property type="entry name" value="Cell division protein (FtsH)"/>
    <property type="match status" value="1"/>
</dbReference>
<comment type="caution">
    <text evidence="11">The sequence shown here is derived from an EMBL/GenBank/DDBJ whole genome shotgun (WGS) entry which is preliminary data.</text>
</comment>
<evidence type="ECO:0000256" key="9">
    <source>
        <dbReference type="SAM" id="Phobius"/>
    </source>
</evidence>
<evidence type="ECO:0000256" key="3">
    <source>
        <dbReference type="ARBA" id="ARBA00022670"/>
    </source>
</evidence>
<protein>
    <submittedName>
        <fullName evidence="11">Vesicle-fusing ATPase</fullName>
        <ecNumber evidence="11">3.6.4.6</ecNumber>
    </submittedName>
</protein>
<dbReference type="GO" id="GO:0006508">
    <property type="term" value="P:proteolysis"/>
    <property type="evidence" value="ECO:0007669"/>
    <property type="project" value="UniProtKB-KW"/>
</dbReference>
<sequence>MIREAGIGASVAILAVLAWQGVNVAPVIFFGAIFAALYYFAGTKGGNKNFAVVENKKDHPGNVKFEQIGGQRTAKKELLEALDFVRHPEKVAQMGIRPLKGILLVGPPGTGKTLLAKAAAAYTDSVFMAASGSEFIEMYAGVGAQRIRQIFSKARSTALKEKKKSAIIFIDEIEILGGKRGSHSSHHEYDQTLNQLLVEMDGMATDDRVRTLLIGATNRADMLDGALVRPGRFDRTVQVDLPDMEARTEILKLHAGNKPLEDVDLETIAKETFGFSGAHLESVANEAAILAMREQLEKITHQHFAEAIDKVIMGEKLERRPDKEELWRVGVHEIGHALISEIKQSGSVSTITTTPRGKALGYMRQSPQKDSYLHTQEYLEGQIAIMVGGAVAEELVLGNRSTGAANDFQQAVNAAKQIIASGMSTLGVVSLDDLPGNILHKVIQQIIARQEESVKALLGERKELITELAELLVTEEKVSGEHLRARLSEQQVQNENIA</sequence>
<keyword evidence="3" id="KW-0645">Protease</keyword>
<dbReference type="GO" id="GO:0005886">
    <property type="term" value="C:plasma membrane"/>
    <property type="evidence" value="ECO:0007669"/>
    <property type="project" value="TreeGrafter"/>
</dbReference>
<reference evidence="11 12" key="1">
    <citation type="submission" date="2009-02" db="EMBL/GenBank/DDBJ databases">
        <title>Sequencing of the draft genome and assembly of Dethiobacter alkaliphilus AHT 1.</title>
        <authorList>
            <consortium name="US DOE Joint Genome Institute (JGI-PGF)"/>
            <person name="Lucas S."/>
            <person name="Copeland A."/>
            <person name="Lapidus A."/>
            <person name="Glavina del Rio T."/>
            <person name="Dalin E."/>
            <person name="Tice H."/>
            <person name="Bruce D."/>
            <person name="Goodwin L."/>
            <person name="Pitluck S."/>
            <person name="Larimer F."/>
            <person name="Land M.L."/>
            <person name="Hauser L."/>
            <person name="Muyzer G."/>
        </authorList>
    </citation>
    <scope>NUCLEOTIDE SEQUENCE [LARGE SCALE GENOMIC DNA]</scope>
    <source>
        <strain evidence="11 12">AHT 1</strain>
    </source>
</reference>
<dbReference type="InterPro" id="IPR027417">
    <property type="entry name" value="P-loop_NTPase"/>
</dbReference>
<dbReference type="InterPro" id="IPR003959">
    <property type="entry name" value="ATPase_AAA_core"/>
</dbReference>
<dbReference type="PANTHER" id="PTHR23076">
    <property type="entry name" value="METALLOPROTEASE M41 FTSH"/>
    <property type="match status" value="1"/>
</dbReference>
<evidence type="ECO:0000256" key="8">
    <source>
        <dbReference type="RuleBase" id="RU003651"/>
    </source>
</evidence>
<keyword evidence="9" id="KW-0812">Transmembrane</keyword>
<keyword evidence="8" id="KW-0067">ATP-binding</keyword>
<dbReference type="GO" id="GO:0004222">
    <property type="term" value="F:metalloendopeptidase activity"/>
    <property type="evidence" value="ECO:0007669"/>
    <property type="project" value="InterPro"/>
</dbReference>
<dbReference type="InterPro" id="IPR003960">
    <property type="entry name" value="ATPase_AAA_CS"/>
</dbReference>
<evidence type="ECO:0000256" key="1">
    <source>
        <dbReference type="ARBA" id="ARBA00001947"/>
    </source>
</evidence>
<gene>
    <name evidence="11" type="ORF">DealDRAFT_2967</name>
</gene>
<dbReference type="InterPro" id="IPR000642">
    <property type="entry name" value="Peptidase_M41"/>
</dbReference>
<dbReference type="eggNOG" id="COG0465">
    <property type="taxonomic scope" value="Bacteria"/>
</dbReference>
<keyword evidence="4" id="KW-0479">Metal-binding</keyword>
<dbReference type="GO" id="GO:0005524">
    <property type="term" value="F:ATP binding"/>
    <property type="evidence" value="ECO:0007669"/>
    <property type="project" value="UniProtKB-KW"/>
</dbReference>
<keyword evidence="12" id="KW-1185">Reference proteome</keyword>
<feature type="domain" description="AAA+ ATPase" evidence="10">
    <location>
        <begin position="98"/>
        <end position="243"/>
    </location>
</feature>
<dbReference type="STRING" id="555088.DealDRAFT_2967"/>
<evidence type="ECO:0000256" key="4">
    <source>
        <dbReference type="ARBA" id="ARBA00022723"/>
    </source>
</evidence>
<dbReference type="GO" id="GO:0046872">
    <property type="term" value="F:metal ion binding"/>
    <property type="evidence" value="ECO:0007669"/>
    <property type="project" value="UniProtKB-KW"/>
</dbReference>
<dbReference type="PROSITE" id="PS00674">
    <property type="entry name" value="AAA"/>
    <property type="match status" value="1"/>
</dbReference>
<dbReference type="PANTHER" id="PTHR23076:SF97">
    <property type="entry name" value="ATP-DEPENDENT ZINC METALLOPROTEASE YME1L1"/>
    <property type="match status" value="1"/>
</dbReference>
<dbReference type="FunFam" id="1.10.8.60:FF:000001">
    <property type="entry name" value="ATP-dependent zinc metalloprotease FtsH"/>
    <property type="match status" value="1"/>
</dbReference>
<comment type="similarity">
    <text evidence="8">Belongs to the AAA ATPase family.</text>
</comment>
<accession>C0GKF8</accession>
<keyword evidence="7" id="KW-0482">Metalloprotease</keyword>
<dbReference type="Gene3D" id="1.10.8.60">
    <property type="match status" value="1"/>
</dbReference>
<keyword evidence="9" id="KW-1133">Transmembrane helix</keyword>
<dbReference type="GO" id="GO:0030163">
    <property type="term" value="P:protein catabolic process"/>
    <property type="evidence" value="ECO:0007669"/>
    <property type="project" value="TreeGrafter"/>
</dbReference>
<evidence type="ECO:0000313" key="12">
    <source>
        <dbReference type="Proteomes" id="UP000006443"/>
    </source>
</evidence>
<keyword evidence="5 11" id="KW-0378">Hydrolase</keyword>
<dbReference type="GO" id="GO:0016887">
    <property type="term" value="F:ATP hydrolysis activity"/>
    <property type="evidence" value="ECO:0007669"/>
    <property type="project" value="InterPro"/>
</dbReference>
<dbReference type="EMBL" id="ACJM01000023">
    <property type="protein sequence ID" value="EEG76201.1"/>
    <property type="molecule type" value="Genomic_DNA"/>
</dbReference>
<dbReference type="Pfam" id="PF17862">
    <property type="entry name" value="AAA_lid_3"/>
    <property type="match status" value="1"/>
</dbReference>